<reference evidence="9" key="1">
    <citation type="journal article" date="2012" name="PLoS ONE">
        <title>Gene sets for utilization of primary and secondary nutrition supplies in the distal gut of endangered iberian lynx.</title>
        <authorList>
            <person name="Alcaide M."/>
            <person name="Messina E."/>
            <person name="Richter M."/>
            <person name="Bargiela R."/>
            <person name="Peplies J."/>
            <person name="Huws S.A."/>
            <person name="Newbold C.J."/>
            <person name="Golyshin P.N."/>
            <person name="Simon M.A."/>
            <person name="Lopez G."/>
            <person name="Yakimov M.M."/>
            <person name="Ferrer M."/>
        </authorList>
    </citation>
    <scope>NUCLEOTIDE SEQUENCE</scope>
</reference>
<evidence type="ECO:0000256" key="1">
    <source>
        <dbReference type="ARBA" id="ARBA00004651"/>
    </source>
</evidence>
<evidence type="ECO:0000256" key="4">
    <source>
        <dbReference type="ARBA" id="ARBA00022692"/>
    </source>
</evidence>
<feature type="transmembrane region" description="Helical" evidence="7">
    <location>
        <begin position="79"/>
        <end position="98"/>
    </location>
</feature>
<keyword evidence="5 7" id="KW-1133">Transmembrane helix</keyword>
<organism evidence="9">
    <name type="scientific">gut metagenome</name>
    <dbReference type="NCBI Taxonomy" id="749906"/>
    <lineage>
        <taxon>unclassified sequences</taxon>
        <taxon>metagenomes</taxon>
        <taxon>organismal metagenomes</taxon>
    </lineage>
</organism>
<proteinExistence type="predicted"/>
<accession>J9FXA3</accession>
<feature type="non-terminal residue" evidence="9">
    <location>
        <position position="202"/>
    </location>
</feature>
<name>J9FXA3_9ZZZZ</name>
<evidence type="ECO:0000259" key="8">
    <source>
        <dbReference type="PROSITE" id="PS50928"/>
    </source>
</evidence>
<feature type="transmembrane region" description="Helical" evidence="7">
    <location>
        <begin position="110"/>
        <end position="129"/>
    </location>
</feature>
<evidence type="ECO:0000256" key="7">
    <source>
        <dbReference type="SAM" id="Phobius"/>
    </source>
</evidence>
<evidence type="ECO:0000256" key="5">
    <source>
        <dbReference type="ARBA" id="ARBA00022989"/>
    </source>
</evidence>
<dbReference type="PANTHER" id="PTHR43744">
    <property type="entry name" value="ABC TRANSPORTER PERMEASE PROTEIN MG189-RELATED-RELATED"/>
    <property type="match status" value="1"/>
</dbReference>
<feature type="transmembrane region" description="Helical" evidence="7">
    <location>
        <begin position="12"/>
        <end position="33"/>
    </location>
</feature>
<dbReference type="Gene3D" id="1.10.3720.10">
    <property type="entry name" value="MetI-like"/>
    <property type="match status" value="1"/>
</dbReference>
<evidence type="ECO:0000313" key="9">
    <source>
        <dbReference type="EMBL" id="EJW99158.1"/>
    </source>
</evidence>
<keyword evidence="3" id="KW-1003">Cell membrane</keyword>
<dbReference type="PROSITE" id="PS50928">
    <property type="entry name" value="ABC_TM1"/>
    <property type="match status" value="1"/>
</dbReference>
<feature type="transmembrane region" description="Helical" evidence="7">
    <location>
        <begin position="141"/>
        <end position="158"/>
    </location>
</feature>
<feature type="domain" description="ABC transmembrane type-1" evidence="8">
    <location>
        <begin position="73"/>
        <end position="202"/>
    </location>
</feature>
<keyword evidence="4 7" id="KW-0812">Transmembrane</keyword>
<evidence type="ECO:0000256" key="6">
    <source>
        <dbReference type="ARBA" id="ARBA00023136"/>
    </source>
</evidence>
<evidence type="ECO:0000256" key="2">
    <source>
        <dbReference type="ARBA" id="ARBA00022448"/>
    </source>
</evidence>
<dbReference type="InterPro" id="IPR035906">
    <property type="entry name" value="MetI-like_sf"/>
</dbReference>
<dbReference type="Pfam" id="PF00528">
    <property type="entry name" value="BPD_transp_1"/>
    <property type="match status" value="1"/>
</dbReference>
<keyword evidence="2" id="KW-0813">Transport</keyword>
<dbReference type="AlphaFoldDB" id="J9FXA3"/>
<protein>
    <submittedName>
        <fullName evidence="9">Sugar ABC transporter, permease protein</fullName>
    </submittedName>
</protein>
<comment type="subcellular location">
    <subcellularLocation>
        <location evidence="1">Cell membrane</location>
        <topology evidence="1">Multi-pass membrane protein</topology>
    </subcellularLocation>
</comment>
<keyword evidence="6 7" id="KW-0472">Membrane</keyword>
<sequence>MIEKKQNPIVRALLYILLIAVCVITLLPLVWMLSASLKLDSEVFTIPIKWIPETFHWDNFAKVWQKIPFGLFTFNSAKLTIIITIIQVLTCSFAAYGFTKCHFRGRDTLFLCYMATIAIPWQIYMLPQYKMMEKFHLVDTHIGYILLQSFVAFGVFLLRQFYMGIPNELLEAARIDGLSEYGIYGRIILPLSKPALTTLTIF</sequence>
<dbReference type="SUPFAM" id="SSF161098">
    <property type="entry name" value="MetI-like"/>
    <property type="match status" value="1"/>
</dbReference>
<evidence type="ECO:0000256" key="3">
    <source>
        <dbReference type="ARBA" id="ARBA00022475"/>
    </source>
</evidence>
<dbReference type="EMBL" id="AMCI01003944">
    <property type="protein sequence ID" value="EJW99158.1"/>
    <property type="molecule type" value="Genomic_DNA"/>
</dbReference>
<comment type="caution">
    <text evidence="9">The sequence shown here is derived from an EMBL/GenBank/DDBJ whole genome shotgun (WGS) entry which is preliminary data.</text>
</comment>
<dbReference type="InterPro" id="IPR000515">
    <property type="entry name" value="MetI-like"/>
</dbReference>
<gene>
    <name evidence="9" type="ORF">EVA_12735</name>
</gene>
<dbReference type="CDD" id="cd06261">
    <property type="entry name" value="TM_PBP2"/>
    <property type="match status" value="1"/>
</dbReference>
<dbReference type="GO" id="GO:0055085">
    <property type="term" value="P:transmembrane transport"/>
    <property type="evidence" value="ECO:0007669"/>
    <property type="project" value="InterPro"/>
</dbReference>
<dbReference type="PANTHER" id="PTHR43744:SF12">
    <property type="entry name" value="ABC TRANSPORTER PERMEASE PROTEIN MG189-RELATED"/>
    <property type="match status" value="1"/>
</dbReference>
<dbReference type="GO" id="GO:0005886">
    <property type="term" value="C:plasma membrane"/>
    <property type="evidence" value="ECO:0007669"/>
    <property type="project" value="UniProtKB-SubCell"/>
</dbReference>